<keyword evidence="3" id="KW-1185">Reference proteome</keyword>
<dbReference type="Proteomes" id="UP000813068">
    <property type="component" value="Unassembled WGS sequence"/>
</dbReference>
<evidence type="ECO:0000259" key="1">
    <source>
        <dbReference type="Pfam" id="PF12973"/>
    </source>
</evidence>
<dbReference type="CDD" id="cd20303">
    <property type="entry name" value="cupin_ChrR_1"/>
    <property type="match status" value="2"/>
</dbReference>
<name>A0ABS6N117_9GAMM</name>
<feature type="domain" description="ChrR-like cupin" evidence="1">
    <location>
        <begin position="119"/>
        <end position="216"/>
    </location>
</feature>
<protein>
    <submittedName>
        <fullName evidence="2">Cupin domain-containing protein</fullName>
    </submittedName>
</protein>
<organism evidence="2 3">
    <name type="scientific">Geopseudomonas aromaticivorans</name>
    <dbReference type="NCBI Taxonomy" id="2849492"/>
    <lineage>
        <taxon>Bacteria</taxon>
        <taxon>Pseudomonadati</taxon>
        <taxon>Pseudomonadota</taxon>
        <taxon>Gammaproteobacteria</taxon>
        <taxon>Pseudomonadales</taxon>
        <taxon>Pseudomonadaceae</taxon>
        <taxon>Geopseudomonas</taxon>
    </lineage>
</organism>
<gene>
    <name evidence="2" type="ORF">KRX52_18370</name>
</gene>
<dbReference type="RefSeq" id="WP_217683175.1">
    <property type="nucleotide sequence ID" value="NZ_JAHRGL010000062.1"/>
</dbReference>
<dbReference type="EMBL" id="JAHRGL010000062">
    <property type="protein sequence ID" value="MBV2134740.1"/>
    <property type="molecule type" value="Genomic_DNA"/>
</dbReference>
<sequence>MNLNADFDQRVLVNTATQPWEDSPQAGVQRIPLDRLGEEVARATSLVRFAAGSRFPAHVHGGGEEILVLEGVFSDETGDYPAGSYLRNPPGSRHTPSSAPGCTLLVKLWQFAPDDHGDLRLDSTGMTWRPGDVEGLTILPLHEHGGVRTALLRLQPGTRCVEQDFPGGEEVFVLEGSLADEAGNYPAGSWLRNPRGSHCRRYSERGALLYVKTGHIGAPTCWDATG</sequence>
<proteinExistence type="predicted"/>
<reference evidence="2 3" key="1">
    <citation type="submission" date="2021-06" db="EMBL/GenBank/DDBJ databases">
        <title>Differences between aerobic and microaerobic xylene degrading microbial communities.</title>
        <authorList>
            <person name="Banerjee S."/>
            <person name="Tancsics A."/>
        </authorList>
    </citation>
    <scope>NUCLEOTIDE SEQUENCE [LARGE SCALE GENOMIC DNA]</scope>
    <source>
        <strain evidence="2 3">MAP12</strain>
    </source>
</reference>
<dbReference type="InterPro" id="IPR025979">
    <property type="entry name" value="ChrR-like_cupin_dom"/>
</dbReference>
<evidence type="ECO:0000313" key="2">
    <source>
        <dbReference type="EMBL" id="MBV2134740.1"/>
    </source>
</evidence>
<evidence type="ECO:0000313" key="3">
    <source>
        <dbReference type="Proteomes" id="UP000813068"/>
    </source>
</evidence>
<feature type="domain" description="ChrR-like cupin" evidence="1">
    <location>
        <begin position="9"/>
        <end position="112"/>
    </location>
</feature>
<comment type="caution">
    <text evidence="2">The sequence shown here is derived from an EMBL/GenBank/DDBJ whole genome shotgun (WGS) entry which is preliminary data.</text>
</comment>
<accession>A0ABS6N117</accession>
<dbReference type="Pfam" id="PF12973">
    <property type="entry name" value="Cupin_7"/>
    <property type="match status" value="2"/>
</dbReference>